<evidence type="ECO:0000256" key="4">
    <source>
        <dbReference type="ARBA" id="ARBA00023163"/>
    </source>
</evidence>
<evidence type="ECO:0000256" key="3">
    <source>
        <dbReference type="ARBA" id="ARBA00023125"/>
    </source>
</evidence>
<keyword evidence="2" id="KW-0805">Transcription regulation</keyword>
<dbReference type="SUPFAM" id="SSF46785">
    <property type="entry name" value="Winged helix' DNA-binding domain"/>
    <property type="match status" value="1"/>
</dbReference>
<keyword evidence="3 6" id="KW-0238">DNA-binding</keyword>
<dbReference type="Pfam" id="PF03466">
    <property type="entry name" value="LysR_substrate"/>
    <property type="match status" value="1"/>
</dbReference>
<dbReference type="PANTHER" id="PTHR30419:SF29">
    <property type="entry name" value="LYSR-FAMILY TRANSCRIPTIONAL REGULATOR"/>
    <property type="match status" value="1"/>
</dbReference>
<dbReference type="SUPFAM" id="SSF53850">
    <property type="entry name" value="Periplasmic binding protein-like II"/>
    <property type="match status" value="1"/>
</dbReference>
<dbReference type="OrthoDB" id="3636008at2"/>
<evidence type="ECO:0000256" key="1">
    <source>
        <dbReference type="ARBA" id="ARBA00009437"/>
    </source>
</evidence>
<proteinExistence type="inferred from homology"/>
<comment type="similarity">
    <text evidence="1">Belongs to the LysR transcriptional regulatory family.</text>
</comment>
<dbReference type="PANTHER" id="PTHR30419">
    <property type="entry name" value="HTH-TYPE TRANSCRIPTIONAL REGULATOR YBHD"/>
    <property type="match status" value="1"/>
</dbReference>
<dbReference type="PROSITE" id="PS50931">
    <property type="entry name" value="HTH_LYSR"/>
    <property type="match status" value="1"/>
</dbReference>
<gene>
    <name evidence="6" type="ORF">ATJ97_3150</name>
</gene>
<evidence type="ECO:0000313" key="7">
    <source>
        <dbReference type="Proteomes" id="UP000222106"/>
    </source>
</evidence>
<dbReference type="EMBL" id="PDJI01000004">
    <property type="protein sequence ID" value="PFG40618.1"/>
    <property type="molecule type" value="Genomic_DNA"/>
</dbReference>
<feature type="domain" description="HTH lysR-type" evidence="5">
    <location>
        <begin position="3"/>
        <end position="60"/>
    </location>
</feature>
<evidence type="ECO:0000259" key="5">
    <source>
        <dbReference type="PROSITE" id="PS50931"/>
    </source>
</evidence>
<protein>
    <submittedName>
        <fullName evidence="6">DNA-binding transcriptional LysR family regulator</fullName>
    </submittedName>
</protein>
<accession>A0A2A9ENX4</accession>
<keyword evidence="4" id="KW-0804">Transcription</keyword>
<dbReference type="Pfam" id="PF00126">
    <property type="entry name" value="HTH_1"/>
    <property type="match status" value="1"/>
</dbReference>
<evidence type="ECO:0000313" key="6">
    <source>
        <dbReference type="EMBL" id="PFG40618.1"/>
    </source>
</evidence>
<dbReference type="Gene3D" id="3.40.190.10">
    <property type="entry name" value="Periplasmic binding protein-like II"/>
    <property type="match status" value="2"/>
</dbReference>
<evidence type="ECO:0000256" key="2">
    <source>
        <dbReference type="ARBA" id="ARBA00023015"/>
    </source>
</evidence>
<dbReference type="InterPro" id="IPR036390">
    <property type="entry name" value="WH_DNA-bd_sf"/>
</dbReference>
<reference evidence="6 7" key="1">
    <citation type="submission" date="2017-10" db="EMBL/GenBank/DDBJ databases">
        <title>Sequencing the genomes of 1000 actinobacteria strains.</title>
        <authorList>
            <person name="Klenk H.-P."/>
        </authorList>
    </citation>
    <scope>NUCLEOTIDE SEQUENCE [LARGE SCALE GENOMIC DNA]</scope>
    <source>
        <strain evidence="6 7">DSM 21838</strain>
    </source>
</reference>
<dbReference type="GO" id="GO:0005829">
    <property type="term" value="C:cytosol"/>
    <property type="evidence" value="ECO:0007669"/>
    <property type="project" value="TreeGrafter"/>
</dbReference>
<sequence>MEIDPRRLGFLLAVSRSGGVLAAADTLHVSPSAVSQQIARLEAEAGVKVLDRQPSGATLTAAGRVLADTAERIESELGETRRSLAALEGDVSGVVVVGAFQTAIRAVLVPLLEGLEQSLPGVELVVHEVAEEHGRRALRRGELDLLVIEHDVSTPTPAPSGTRDVPFLDEPWVVALPATDPEPTGLLELVGRTWLAPEPRGAADRALARLAAEMSFTPRTAHRYLDFDVALAMVAAGLGIALLPELAMRRQLPENVQWAALPGLGTRRLFVRHRDTRTEPRAATLAVLEQMVAVAAALEPL</sequence>
<dbReference type="InterPro" id="IPR050950">
    <property type="entry name" value="HTH-type_LysR_regulators"/>
</dbReference>
<organism evidence="6 7">
    <name type="scientific">Georgenia soli</name>
    <dbReference type="NCBI Taxonomy" id="638953"/>
    <lineage>
        <taxon>Bacteria</taxon>
        <taxon>Bacillati</taxon>
        <taxon>Actinomycetota</taxon>
        <taxon>Actinomycetes</taxon>
        <taxon>Micrococcales</taxon>
        <taxon>Bogoriellaceae</taxon>
        <taxon>Georgenia</taxon>
    </lineage>
</organism>
<dbReference type="InterPro" id="IPR005119">
    <property type="entry name" value="LysR_subst-bd"/>
</dbReference>
<name>A0A2A9ENX4_9MICO</name>
<dbReference type="Proteomes" id="UP000222106">
    <property type="component" value="Unassembled WGS sequence"/>
</dbReference>
<dbReference type="InterPro" id="IPR036388">
    <property type="entry name" value="WH-like_DNA-bd_sf"/>
</dbReference>
<dbReference type="RefSeq" id="WP_098484503.1">
    <property type="nucleotide sequence ID" value="NZ_PDJI01000004.1"/>
</dbReference>
<dbReference type="InterPro" id="IPR000847">
    <property type="entry name" value="LysR_HTH_N"/>
</dbReference>
<dbReference type="GO" id="GO:0003677">
    <property type="term" value="F:DNA binding"/>
    <property type="evidence" value="ECO:0007669"/>
    <property type="project" value="UniProtKB-KW"/>
</dbReference>
<keyword evidence="7" id="KW-1185">Reference proteome</keyword>
<comment type="caution">
    <text evidence="6">The sequence shown here is derived from an EMBL/GenBank/DDBJ whole genome shotgun (WGS) entry which is preliminary data.</text>
</comment>
<dbReference type="AlphaFoldDB" id="A0A2A9ENX4"/>
<dbReference type="GO" id="GO:0003700">
    <property type="term" value="F:DNA-binding transcription factor activity"/>
    <property type="evidence" value="ECO:0007669"/>
    <property type="project" value="InterPro"/>
</dbReference>
<dbReference type="Gene3D" id="1.10.10.10">
    <property type="entry name" value="Winged helix-like DNA-binding domain superfamily/Winged helix DNA-binding domain"/>
    <property type="match status" value="1"/>
</dbReference>